<sequence>MTISRFPHIFIAVAAPRFSFDAPPTPPCHPVAEARNETWSWFFPDNENTLLQNALQMVNTVDDAAARILPTVLESHRPRSFEINLLLKSERLLCWRAGGAGGRGRATKQMSVLARYLTGAFISPRAHAAPQKMWSRLCSVLKHRQRGRPLPRPAPAPPRPIKCLRRVILTRPARYRYSALIF</sequence>
<dbReference type="AlphaFoldDB" id="A0A4C1SQQ4"/>
<evidence type="ECO:0000313" key="1">
    <source>
        <dbReference type="EMBL" id="GBP03530.1"/>
    </source>
</evidence>
<protein>
    <submittedName>
        <fullName evidence="1">Uncharacterized protein</fullName>
    </submittedName>
</protein>
<dbReference type="Proteomes" id="UP000299102">
    <property type="component" value="Unassembled WGS sequence"/>
</dbReference>
<proteinExistence type="predicted"/>
<comment type="caution">
    <text evidence="1">The sequence shown here is derived from an EMBL/GenBank/DDBJ whole genome shotgun (WGS) entry which is preliminary data.</text>
</comment>
<name>A0A4C1SQQ4_EUMVA</name>
<reference evidence="1 2" key="1">
    <citation type="journal article" date="2019" name="Commun. Biol.">
        <title>The bagworm genome reveals a unique fibroin gene that provides high tensile strength.</title>
        <authorList>
            <person name="Kono N."/>
            <person name="Nakamura H."/>
            <person name="Ohtoshi R."/>
            <person name="Tomita M."/>
            <person name="Numata K."/>
            <person name="Arakawa K."/>
        </authorList>
    </citation>
    <scope>NUCLEOTIDE SEQUENCE [LARGE SCALE GENOMIC DNA]</scope>
</reference>
<organism evidence="1 2">
    <name type="scientific">Eumeta variegata</name>
    <name type="common">Bagworm moth</name>
    <name type="synonym">Eumeta japonica</name>
    <dbReference type="NCBI Taxonomy" id="151549"/>
    <lineage>
        <taxon>Eukaryota</taxon>
        <taxon>Metazoa</taxon>
        <taxon>Ecdysozoa</taxon>
        <taxon>Arthropoda</taxon>
        <taxon>Hexapoda</taxon>
        <taxon>Insecta</taxon>
        <taxon>Pterygota</taxon>
        <taxon>Neoptera</taxon>
        <taxon>Endopterygota</taxon>
        <taxon>Lepidoptera</taxon>
        <taxon>Glossata</taxon>
        <taxon>Ditrysia</taxon>
        <taxon>Tineoidea</taxon>
        <taxon>Psychidae</taxon>
        <taxon>Oiketicinae</taxon>
        <taxon>Eumeta</taxon>
    </lineage>
</organism>
<keyword evidence="2" id="KW-1185">Reference proteome</keyword>
<dbReference type="EMBL" id="BGZK01003667">
    <property type="protein sequence ID" value="GBP03530.1"/>
    <property type="molecule type" value="Genomic_DNA"/>
</dbReference>
<evidence type="ECO:0000313" key="2">
    <source>
        <dbReference type="Proteomes" id="UP000299102"/>
    </source>
</evidence>
<accession>A0A4C1SQQ4</accession>
<gene>
    <name evidence="1" type="ORF">EVAR_69151_1</name>
</gene>